<name>A0A0E3M5T2_CLOSL</name>
<evidence type="ECO:0000256" key="1">
    <source>
        <dbReference type="SAM" id="Coils"/>
    </source>
</evidence>
<gene>
    <name evidence="3" type="ORF">CSCA_1400</name>
</gene>
<dbReference type="SUPFAM" id="SSF101386">
    <property type="entry name" value="all-alpha NTP pyrophosphatases"/>
    <property type="match status" value="1"/>
</dbReference>
<organism evidence="3 4">
    <name type="scientific">Clostridium scatologenes</name>
    <dbReference type="NCBI Taxonomy" id="1548"/>
    <lineage>
        <taxon>Bacteria</taxon>
        <taxon>Bacillati</taxon>
        <taxon>Bacillota</taxon>
        <taxon>Clostridia</taxon>
        <taxon>Eubacteriales</taxon>
        <taxon>Clostridiaceae</taxon>
        <taxon>Clostridium</taxon>
    </lineage>
</organism>
<keyword evidence="1" id="KW-0175">Coiled coil</keyword>
<protein>
    <recommendedName>
        <fullName evidence="2">NTP pyrophosphohydrolase MazG-like domain-containing protein</fullName>
    </recommendedName>
</protein>
<evidence type="ECO:0000313" key="4">
    <source>
        <dbReference type="Proteomes" id="UP000033115"/>
    </source>
</evidence>
<dbReference type="KEGG" id="csq:CSCA_1400"/>
<proteinExistence type="predicted"/>
<dbReference type="EMBL" id="CP009933">
    <property type="protein sequence ID" value="AKA68525.1"/>
    <property type="molecule type" value="Genomic_DNA"/>
</dbReference>
<reference evidence="3 4" key="1">
    <citation type="journal article" date="2015" name="J. Biotechnol.">
        <title>Complete genome sequence of a malodorant-producing acetogen, Clostridium scatologenes ATCC 25775(T).</title>
        <authorList>
            <person name="Zhu Z."/>
            <person name="Guo T."/>
            <person name="Zheng H."/>
            <person name="Song T."/>
            <person name="Ouyang P."/>
            <person name="Xie J."/>
        </authorList>
    </citation>
    <scope>NUCLEOTIDE SEQUENCE [LARGE SCALE GENOMIC DNA]</scope>
    <source>
        <strain evidence="3 4">ATCC 25775</strain>
    </source>
</reference>
<keyword evidence="4" id="KW-1185">Reference proteome</keyword>
<sequence>MNLMILNKNEKLGCDNINSSFKDLFKKLKEEVNELEKEVEKEDKVNMAAETLDVIQMCIALLLKLFMSGINIENSVHKHNKKLTNRNWKPRAIIKISIK</sequence>
<feature type="domain" description="NTP pyrophosphohydrolase MazG-like" evidence="2">
    <location>
        <begin position="21"/>
        <end position="87"/>
    </location>
</feature>
<dbReference type="HOGENOM" id="CLU_174626_0_0_9"/>
<dbReference type="InterPro" id="IPR004518">
    <property type="entry name" value="MazG-like_dom"/>
</dbReference>
<dbReference type="Proteomes" id="UP000033115">
    <property type="component" value="Chromosome"/>
</dbReference>
<dbReference type="STRING" id="1548.CSCA_1400"/>
<dbReference type="Gene3D" id="1.10.287.1080">
    <property type="entry name" value="MazG-like"/>
    <property type="match status" value="1"/>
</dbReference>
<dbReference type="Pfam" id="PF03819">
    <property type="entry name" value="MazG"/>
    <property type="match status" value="1"/>
</dbReference>
<evidence type="ECO:0000259" key="2">
    <source>
        <dbReference type="Pfam" id="PF03819"/>
    </source>
</evidence>
<evidence type="ECO:0000313" key="3">
    <source>
        <dbReference type="EMBL" id="AKA68525.1"/>
    </source>
</evidence>
<dbReference type="AlphaFoldDB" id="A0A0E3M5T2"/>
<feature type="coiled-coil region" evidence="1">
    <location>
        <begin position="18"/>
        <end position="52"/>
    </location>
</feature>
<accession>A0A0E3M5T2</accession>